<feature type="transmembrane region" description="Helical" evidence="1">
    <location>
        <begin position="7"/>
        <end position="24"/>
    </location>
</feature>
<protein>
    <recommendedName>
        <fullName evidence="4">Phosphatidic acid phosphatase type 2/haloperoxidase domain-containing protein</fullName>
    </recommendedName>
</protein>
<dbReference type="Proteomes" id="UP000044602">
    <property type="component" value="Unassembled WGS sequence"/>
</dbReference>
<gene>
    <name evidence="2" type="ORF">BN1708_020615</name>
</gene>
<keyword evidence="1" id="KW-0812">Transmembrane</keyword>
<proteinExistence type="predicted"/>
<keyword evidence="1" id="KW-0472">Membrane</keyword>
<evidence type="ECO:0000313" key="3">
    <source>
        <dbReference type="Proteomes" id="UP000044602"/>
    </source>
</evidence>
<dbReference type="STRING" id="100787.A0A0G4MZR4"/>
<dbReference type="AlphaFoldDB" id="A0A0G4MZR4"/>
<evidence type="ECO:0000256" key="1">
    <source>
        <dbReference type="SAM" id="Phobius"/>
    </source>
</evidence>
<reference evidence="2 3" key="1">
    <citation type="submission" date="2015-05" db="EMBL/GenBank/DDBJ databases">
        <authorList>
            <person name="Wang D.B."/>
            <person name="Wang M."/>
        </authorList>
    </citation>
    <scope>NUCLEOTIDE SEQUENCE [LARGE SCALE GENOMIC DNA]</scope>
    <source>
        <strain evidence="2">VL1</strain>
    </source>
</reference>
<accession>A0A0G4MZR4</accession>
<evidence type="ECO:0008006" key="4">
    <source>
        <dbReference type="Google" id="ProtNLM"/>
    </source>
</evidence>
<organism evidence="2 3">
    <name type="scientific">Verticillium longisporum</name>
    <name type="common">Verticillium dahliae var. longisporum</name>
    <dbReference type="NCBI Taxonomy" id="100787"/>
    <lineage>
        <taxon>Eukaryota</taxon>
        <taxon>Fungi</taxon>
        <taxon>Dikarya</taxon>
        <taxon>Ascomycota</taxon>
        <taxon>Pezizomycotina</taxon>
        <taxon>Sordariomycetes</taxon>
        <taxon>Hypocreomycetidae</taxon>
        <taxon>Glomerellales</taxon>
        <taxon>Plectosphaerellaceae</taxon>
        <taxon>Verticillium</taxon>
    </lineage>
</organism>
<evidence type="ECO:0000313" key="2">
    <source>
        <dbReference type="EMBL" id="CRK39604.1"/>
    </source>
</evidence>
<keyword evidence="3" id="KW-1185">Reference proteome</keyword>
<sequence length="69" mass="7386">MHGFLDVVVGSVIGALIALAEFYYGPPLDAYMHSSSWVAVLIAALVVIVLVRIHPEPVDDCPCFDDSVA</sequence>
<name>A0A0G4MZR4_VERLO</name>
<feature type="non-terminal residue" evidence="2">
    <location>
        <position position="69"/>
    </location>
</feature>
<dbReference type="EMBL" id="CVQH01025864">
    <property type="protein sequence ID" value="CRK39604.1"/>
    <property type="molecule type" value="Genomic_DNA"/>
</dbReference>
<feature type="transmembrane region" description="Helical" evidence="1">
    <location>
        <begin position="30"/>
        <end position="51"/>
    </location>
</feature>
<keyword evidence="1" id="KW-1133">Transmembrane helix</keyword>